<proteinExistence type="inferred from homology"/>
<dbReference type="InterPro" id="IPR051209">
    <property type="entry name" value="FAD-bind_Monooxygenase_sf"/>
</dbReference>
<keyword evidence="5" id="KW-1133">Transmembrane helix</keyword>
<accession>A0A6A6Q171</accession>
<reference evidence="6" key="1">
    <citation type="journal article" date="2020" name="Stud. Mycol.">
        <title>101 Dothideomycetes genomes: a test case for predicting lifestyles and emergence of pathogens.</title>
        <authorList>
            <person name="Haridas S."/>
            <person name="Albert R."/>
            <person name="Binder M."/>
            <person name="Bloem J."/>
            <person name="Labutti K."/>
            <person name="Salamov A."/>
            <person name="Andreopoulos B."/>
            <person name="Baker S."/>
            <person name="Barry K."/>
            <person name="Bills G."/>
            <person name="Bluhm B."/>
            <person name="Cannon C."/>
            <person name="Castanera R."/>
            <person name="Culley D."/>
            <person name="Daum C."/>
            <person name="Ezra D."/>
            <person name="Gonzalez J."/>
            <person name="Henrissat B."/>
            <person name="Kuo A."/>
            <person name="Liang C."/>
            <person name="Lipzen A."/>
            <person name="Lutzoni F."/>
            <person name="Magnuson J."/>
            <person name="Mondo S."/>
            <person name="Nolan M."/>
            <person name="Ohm R."/>
            <person name="Pangilinan J."/>
            <person name="Park H.-J."/>
            <person name="Ramirez L."/>
            <person name="Alfaro M."/>
            <person name="Sun H."/>
            <person name="Tritt A."/>
            <person name="Yoshinaga Y."/>
            <person name="Zwiers L.-H."/>
            <person name="Turgeon B."/>
            <person name="Goodwin S."/>
            <person name="Spatafora J."/>
            <person name="Crous P."/>
            <person name="Grigoriev I."/>
        </authorList>
    </citation>
    <scope>NUCLEOTIDE SEQUENCE</scope>
    <source>
        <strain evidence="6">CBS 113389</strain>
    </source>
</reference>
<evidence type="ECO:0000256" key="3">
    <source>
        <dbReference type="ARBA" id="ARBA00022827"/>
    </source>
</evidence>
<keyword evidence="5" id="KW-0812">Transmembrane</keyword>
<dbReference type="EMBL" id="MU001633">
    <property type="protein sequence ID" value="KAF2485771.1"/>
    <property type="molecule type" value="Genomic_DNA"/>
</dbReference>
<dbReference type="InterPro" id="IPR020946">
    <property type="entry name" value="Flavin_mOase-like"/>
</dbReference>
<dbReference type="AlphaFoldDB" id="A0A6A6Q171"/>
<evidence type="ECO:0000256" key="5">
    <source>
        <dbReference type="SAM" id="Phobius"/>
    </source>
</evidence>
<dbReference type="OrthoDB" id="74360at2759"/>
<dbReference type="SUPFAM" id="SSF51905">
    <property type="entry name" value="FAD/NAD(P)-binding domain"/>
    <property type="match status" value="3"/>
</dbReference>
<evidence type="ECO:0000313" key="6">
    <source>
        <dbReference type="EMBL" id="KAF2485771.1"/>
    </source>
</evidence>
<protein>
    <recommendedName>
        <fullName evidence="8">FAD/NAD(P)-binding domain-containing protein</fullName>
    </recommendedName>
</protein>
<evidence type="ECO:0008006" key="8">
    <source>
        <dbReference type="Google" id="ProtNLM"/>
    </source>
</evidence>
<name>A0A6A6Q171_9PEZI</name>
<keyword evidence="2" id="KW-0285">Flavoprotein</keyword>
<keyword evidence="3" id="KW-0274">FAD</keyword>
<organism evidence="6 7">
    <name type="scientific">Neohortaea acidophila</name>
    <dbReference type="NCBI Taxonomy" id="245834"/>
    <lineage>
        <taxon>Eukaryota</taxon>
        <taxon>Fungi</taxon>
        <taxon>Dikarya</taxon>
        <taxon>Ascomycota</taxon>
        <taxon>Pezizomycotina</taxon>
        <taxon>Dothideomycetes</taxon>
        <taxon>Dothideomycetidae</taxon>
        <taxon>Mycosphaerellales</taxon>
        <taxon>Teratosphaeriaceae</taxon>
        <taxon>Neohortaea</taxon>
    </lineage>
</organism>
<dbReference type="RefSeq" id="XP_033592340.1">
    <property type="nucleotide sequence ID" value="XM_033736835.1"/>
</dbReference>
<keyword evidence="5" id="KW-0472">Membrane</keyword>
<evidence type="ECO:0000256" key="1">
    <source>
        <dbReference type="ARBA" id="ARBA00010139"/>
    </source>
</evidence>
<keyword evidence="4" id="KW-0560">Oxidoreductase</keyword>
<evidence type="ECO:0000256" key="2">
    <source>
        <dbReference type="ARBA" id="ARBA00022630"/>
    </source>
</evidence>
<evidence type="ECO:0000256" key="4">
    <source>
        <dbReference type="ARBA" id="ARBA00023002"/>
    </source>
</evidence>
<dbReference type="PANTHER" id="PTHR42877">
    <property type="entry name" value="L-ORNITHINE N(5)-MONOOXYGENASE-RELATED"/>
    <property type="match status" value="1"/>
</dbReference>
<sequence>MAERKRRKTADEQKLYSPFEIPFNPEPLHKRRKLRVVCIGAGFAGLTLAYKILIEQKLGDVIDFQVYERHDDVGGTWLVNKYPGLTCDVPIHIYTLPWAPKHDWTKFMASGQEISQYCKDVKQKFGLDAWIQFHTVLEQAEWDEEAGKWKLRLERNGDVFADECDVLVGAAGTQNTPLKSAIRGLESFQGEVLHTGHWDEATDCKDKRIAVIGNGSSGIQVFGALQKQAKQITHYIRSATWISLNYMSQFTRNADGRNFAYTDDEKAAFRDPQNLFEYRRTMESTSNGIFKNLVFDETAPEVKKAFRANMEKVMRERLKENPEMVDKLMPSYQPWCRRLTPGDGYLEALQEPNARLVDDPIEEITPIGIRTTSGHESDYDMIIAATGYVNTRVPPWKMIGRDGITLAERFKEDADGYLSVAAPSMPNYFSIGCGPNFTIANGPLLSAYGFISEYILQWLAKIAKEDIHSVCVKDDVVEAYNIYIQQILRRTAWNRECESWYKKGRKDEYRTGITAIYPGSMMHFKSMLADIRPEDFEIRYRSRNPFKFYGCGLTELDLSSDQPDLSGYLGETMRTEHML</sequence>
<keyword evidence="7" id="KW-1185">Reference proteome</keyword>
<dbReference type="Gene3D" id="3.50.50.60">
    <property type="entry name" value="FAD/NAD(P)-binding domain"/>
    <property type="match status" value="2"/>
</dbReference>
<dbReference type="GO" id="GO:0050661">
    <property type="term" value="F:NADP binding"/>
    <property type="evidence" value="ECO:0007669"/>
    <property type="project" value="InterPro"/>
</dbReference>
<feature type="transmembrane region" description="Helical" evidence="5">
    <location>
        <begin position="34"/>
        <end position="53"/>
    </location>
</feature>
<dbReference type="InterPro" id="IPR036188">
    <property type="entry name" value="FAD/NAD-bd_sf"/>
</dbReference>
<dbReference type="PANTHER" id="PTHR42877:SF11">
    <property type="entry name" value="MONOOXYGENASE, PUTATIVE (AFU_ORTHOLOGUE AFUA_6G13790)-RELATED"/>
    <property type="match status" value="1"/>
</dbReference>
<comment type="similarity">
    <text evidence="1">Belongs to the FAD-binding monooxygenase family.</text>
</comment>
<dbReference type="Proteomes" id="UP000799767">
    <property type="component" value="Unassembled WGS sequence"/>
</dbReference>
<dbReference type="GO" id="GO:0050660">
    <property type="term" value="F:flavin adenine dinucleotide binding"/>
    <property type="evidence" value="ECO:0007669"/>
    <property type="project" value="InterPro"/>
</dbReference>
<dbReference type="Pfam" id="PF00743">
    <property type="entry name" value="FMO-like"/>
    <property type="match status" value="1"/>
</dbReference>
<dbReference type="GeneID" id="54477837"/>
<gene>
    <name evidence="6" type="ORF">BDY17DRAFT_322583</name>
</gene>
<evidence type="ECO:0000313" key="7">
    <source>
        <dbReference type="Proteomes" id="UP000799767"/>
    </source>
</evidence>
<dbReference type="GO" id="GO:0004499">
    <property type="term" value="F:N,N-dimethylaniline monooxygenase activity"/>
    <property type="evidence" value="ECO:0007669"/>
    <property type="project" value="InterPro"/>
</dbReference>